<dbReference type="CTD" id="149998"/>
<gene>
    <name evidence="1 3" type="primary">Lipi</name>
</gene>
<dbReference type="OrthoDB" id="199913at2759"/>
<reference evidence="2" key="6">
    <citation type="submission" date="2002-04" db="EMBL/GenBank/DDBJ databases">
        <authorList>
            <person name="Adachi J."/>
            <person name="Aizawa K."/>
            <person name="Akimura T."/>
            <person name="Arakawa T."/>
            <person name="Bono H."/>
            <person name="Carninci P."/>
            <person name="Fukuda S."/>
            <person name="Furuno M."/>
            <person name="Hanagaki T."/>
            <person name="Hara A."/>
            <person name="Hashizume W."/>
            <person name="Hayashida K."/>
            <person name="Hayatsu N."/>
            <person name="Hiramoto K."/>
            <person name="Hiraoka T."/>
            <person name="Hirozane T."/>
            <person name="Hori F."/>
            <person name="Imotani K."/>
            <person name="Ishii Y."/>
            <person name="Itoh M."/>
            <person name="Kagawa I."/>
            <person name="Kasukawa T."/>
            <person name="Katoh H."/>
            <person name="Kawai J."/>
            <person name="Kojima Y."/>
            <person name="Kondo S."/>
            <person name="Konno H."/>
            <person name="Kouda M."/>
            <person name="Koya S."/>
            <person name="Kurihara C."/>
            <person name="Matsuyama T."/>
            <person name="Miyazaki A."/>
            <person name="Murata M."/>
            <person name="Nakamura M."/>
            <person name="Nishi K."/>
            <person name="Nomura K."/>
            <person name="Numazaki R."/>
            <person name="Ohno M."/>
            <person name="Ohsato N."/>
            <person name="Okazaki Y."/>
            <person name="Saito R."/>
            <person name="Saitoh H."/>
            <person name="Sakai C."/>
            <person name="Sakai K."/>
            <person name="Sakazume N."/>
            <person name="Sano H."/>
            <person name="Sasaki D."/>
            <person name="Shibata K."/>
            <person name="Shinagawa A."/>
            <person name="Shiraki T."/>
            <person name="Sogabe Y."/>
            <person name="Tagami M."/>
            <person name="Tagawa A."/>
            <person name="Takahashi F."/>
            <person name="Takaku-Akahira S."/>
            <person name="Takeda Y."/>
            <person name="Tanaka T."/>
            <person name="Tomaru A."/>
            <person name="Toya T."/>
            <person name="Yasunishi A."/>
            <person name="Muramatsu M."/>
            <person name="Hayashizaki Y."/>
        </authorList>
    </citation>
    <scope>NUCLEOTIDE SEQUENCE</scope>
    <source>
        <strain evidence="2">C57BL/6J</strain>
        <tissue evidence="2">Epididymis</tissue>
    </source>
</reference>
<protein>
    <submittedName>
        <fullName evidence="1">Lipase, member I</fullName>
    </submittedName>
</protein>
<reference evidence="2" key="1">
    <citation type="journal article" date="1999" name="Methods Enzymol.">
        <title>High-efficiency full-length cDNA cloning.</title>
        <authorList>
            <person name="Carninci P."/>
            <person name="Hayashizaki Y."/>
        </authorList>
    </citation>
    <scope>NUCLEOTIDE SEQUENCE</scope>
    <source>
        <strain evidence="2">C57BL/6J</strain>
        <tissue evidence="2">Epididymis</tissue>
    </source>
</reference>
<evidence type="ECO:0000313" key="1">
    <source>
        <dbReference type="EMBL" id="AAI47404.1"/>
    </source>
</evidence>
<dbReference type="EMBL" id="AK079027">
    <property type="protein sequence ID" value="BAC37507.1"/>
    <property type="molecule type" value="mRNA"/>
</dbReference>
<evidence type="ECO:0000313" key="2">
    <source>
        <dbReference type="EMBL" id="BAC37507.1"/>
    </source>
</evidence>
<name>Q8BVB7_MOUSE</name>
<reference evidence="2" key="8">
    <citation type="journal article" date="2005" name="Science">
        <title>The Transcriptional Landscape of the Mammalian Genome.</title>
        <authorList>
            <consortium name="The FANTOM Consortium"/>
            <consortium name="Riken Genome Exploration Research Group and Genome Science Group (Genome Network Project Core Group)"/>
        </authorList>
    </citation>
    <scope>NUCLEOTIDE SEQUENCE</scope>
    <source>
        <strain evidence="2">C57BL/6J</strain>
        <tissue evidence="2">Epididymis</tissue>
    </source>
</reference>
<dbReference type="MGI" id="MGI:2443868">
    <property type="gene designation" value="Lipi"/>
</dbReference>
<dbReference type="EMBL" id="BC147403">
    <property type="protein sequence ID" value="AAI47404.1"/>
    <property type="molecule type" value="mRNA"/>
</dbReference>
<accession>Q8BVB7</accession>
<dbReference type="GeneID" id="320355"/>
<dbReference type="RefSeq" id="NP_001239442.1">
    <property type="nucleotide sequence ID" value="NM_001252513.1"/>
</dbReference>
<dbReference type="EMBL" id="BC147404">
    <property type="protein sequence ID" value="AAI47405.1"/>
    <property type="molecule type" value="mRNA"/>
</dbReference>
<reference evidence="1" key="7">
    <citation type="journal article" date="2004" name="Genome Res.">
        <title>The status, quality, and expansion of the NIH full-length cDNA project: the Mammalian Gene Collection (MGC).</title>
        <authorList>
            <consortium name="The MGC Project Team"/>
            <person name="Gerhard D.S."/>
            <person name="Wagner L."/>
            <person name="Feingold E.A."/>
            <person name="Shenmen C.M."/>
            <person name="Grouse L.H."/>
            <person name="Schuler G."/>
            <person name="Klein S.L."/>
            <person name="Old S."/>
            <person name="Rasooly R."/>
            <person name="Good P."/>
            <person name="Guyer M."/>
            <person name="Peck A.M."/>
            <person name="Derge J.G."/>
            <person name="Lipman D."/>
            <person name="Collins F.S."/>
            <person name="Jang W."/>
            <person name="Sherry S."/>
            <person name="Feolo M."/>
            <person name="Misquitta L."/>
            <person name="Lee E."/>
            <person name="Rotmistrovsky K."/>
            <person name="Greenhut S.F."/>
            <person name="Schaefer C.F."/>
            <person name="Buetow K."/>
            <person name="Bonner T.I."/>
            <person name="Haussler D."/>
            <person name="Kent J."/>
            <person name="Kiekhaus M."/>
            <person name="Furey T."/>
            <person name="Brent M."/>
            <person name="Prange C."/>
            <person name="Schreiber K."/>
            <person name="Shapiro N."/>
            <person name="Bhat N.K."/>
            <person name="Hopkins R.F."/>
            <person name="Hsie F."/>
            <person name="Driscoll T."/>
            <person name="Soares M.B."/>
            <person name="Casavant T.L."/>
            <person name="Scheetz T.E."/>
            <person name="Brown-stein M.J."/>
            <person name="Usdin T.B."/>
            <person name="Toshiyuki S."/>
            <person name="Carninci P."/>
            <person name="Piao Y."/>
            <person name="Dudekula D.B."/>
            <person name="Ko M.S."/>
            <person name="Kawakami K."/>
            <person name="Suzuki Y."/>
            <person name="Sugano S."/>
            <person name="Gruber C.E."/>
            <person name="Smith M.R."/>
            <person name="Simmons B."/>
            <person name="Moore T."/>
            <person name="Waterman R."/>
            <person name="Johnson S.L."/>
            <person name="Ruan Y."/>
            <person name="Wei C.L."/>
            <person name="Mathavan S."/>
            <person name="Gunaratne P.H."/>
            <person name="Wu J."/>
            <person name="Garcia A.M."/>
            <person name="Hulyk S.W."/>
            <person name="Fuh E."/>
            <person name="Yuan Y."/>
            <person name="Sneed A."/>
            <person name="Kowis C."/>
            <person name="Hodgson A."/>
            <person name="Muzny D.M."/>
            <person name="McPherson J."/>
            <person name="Gibbs R.A."/>
            <person name="Fahey J."/>
            <person name="Helton E."/>
            <person name="Ketteman M."/>
            <person name="Madan A."/>
            <person name="Rodrigues S."/>
            <person name="Sanchez A."/>
            <person name="Whiting M."/>
            <person name="Madari A."/>
            <person name="Young A.C."/>
            <person name="Wetherby K.D."/>
            <person name="Granite S.J."/>
            <person name="Kwong P.N."/>
            <person name="Brinkley C.P."/>
            <person name="Pearson R.L."/>
            <person name="Bouffard G.G."/>
            <person name="Blakesly R.W."/>
            <person name="Green E.D."/>
            <person name="Dickson M.C."/>
            <person name="Rodriguez A.C."/>
            <person name="Grimwood J."/>
            <person name="Schmutz J."/>
            <person name="Myers R.M."/>
            <person name="Butterfield Y.S."/>
            <person name="Griffith M."/>
            <person name="Griffith O.L."/>
            <person name="Krzywinski M.I."/>
            <person name="Liao N."/>
            <person name="Morin R."/>
            <person name="Morrin R."/>
            <person name="Palmquist D."/>
            <person name="Petrescu A.S."/>
            <person name="Skalska U."/>
            <person name="Smailus D.E."/>
            <person name="Stott J.M."/>
            <person name="Schnerch A."/>
            <person name="Schein J.E."/>
            <person name="Jones S.J."/>
            <person name="Holt R.A."/>
            <person name="Baross A."/>
            <person name="Marra M.A."/>
            <person name="Clifton S."/>
            <person name="Makowski K.A."/>
            <person name="Bosak S."/>
            <person name="Malek J."/>
        </authorList>
    </citation>
    <scope>NUCLEOTIDE SEQUENCE [LARGE SCALE MRNA]</scope>
    <source>
        <tissue evidence="1">Brain</tissue>
    </source>
</reference>
<evidence type="ECO:0000313" key="3">
    <source>
        <dbReference type="MGI" id="MGI:2443868"/>
    </source>
</evidence>
<dbReference type="KEGG" id="mmu:320355"/>
<proteinExistence type="evidence at transcript level"/>
<reference evidence="2" key="3">
    <citation type="journal article" date="2000" name="Genome Res.">
        <title>RIKEN integrated sequence analysis (RISA) system--384-format sequencing pipeline with 384 multicapillary sequencer.</title>
        <authorList>
            <person name="Shibata K."/>
            <person name="Itoh M."/>
            <person name="Aizawa K."/>
            <person name="Nagaoka S."/>
            <person name="Sasaki N."/>
            <person name="Carninci P."/>
            <person name="Konno H."/>
            <person name="Akiyama J."/>
            <person name="Nishi K."/>
            <person name="Kitsunai T."/>
            <person name="Tashiro H."/>
            <person name="Itoh M."/>
            <person name="Sumi N."/>
            <person name="Ishii Y."/>
            <person name="Nakamura S."/>
            <person name="Hazama M."/>
            <person name="Nishine T."/>
            <person name="Harada A."/>
            <person name="Yamamoto R."/>
            <person name="Matsumoto H."/>
            <person name="Sakaguchi S."/>
            <person name="Ikegami T."/>
            <person name="Kashiwagi K."/>
            <person name="Fujiwake S."/>
            <person name="Inoue K."/>
            <person name="Togawa Y."/>
            <person name="Izawa M."/>
            <person name="Ohara E."/>
            <person name="Watahiki M."/>
            <person name="Yoneda Y."/>
            <person name="Ishikawa T."/>
            <person name="Ozawa K."/>
            <person name="Tanaka T."/>
            <person name="Matsuura S."/>
            <person name="Kawai J."/>
            <person name="Okazaki Y."/>
            <person name="Muramatsu M."/>
            <person name="Inoue Y."/>
            <person name="Kira A."/>
            <person name="Hayashizaki Y."/>
        </authorList>
    </citation>
    <scope>NUCLEOTIDE SEQUENCE</scope>
    <source>
        <strain evidence="2">C57BL/6J</strain>
        <tissue evidence="2">Epididymis</tissue>
    </source>
</reference>
<sequence>MRNGSISFGLLNDLGDLEYSTLYEKSKPFDNLQEVKILVQFVNDIVSISRICLTYFQSTNPYCAACQYKIQSLVLKSLTYPERPPICKYNFVLKEGTRVDLQPDECNTQME</sequence>
<reference evidence="2" key="4">
    <citation type="journal article" date="2001" name="Nature">
        <title>Functional annotation of a full-length mouse cDNA collection.</title>
        <authorList>
            <consortium name="The RIKEN Genome Exploration Research Group Phase II Team and the FANTOM Consortium"/>
        </authorList>
    </citation>
    <scope>NUCLEOTIDE SEQUENCE</scope>
    <source>
        <strain evidence="2">C57BL/6J</strain>
        <tissue evidence="2">Epididymis</tissue>
    </source>
</reference>
<reference evidence="2" key="9">
    <citation type="journal article" date="2005" name="Science">
        <title>Antisense Transcription in the Mammalian Transcriptome.</title>
        <authorList>
            <consortium name="RIKEN Genome Exploration Research Group and Genome Science Group (Genome Network Project Core Group) and the FANTOM Consortium"/>
        </authorList>
    </citation>
    <scope>NUCLEOTIDE SEQUENCE</scope>
    <source>
        <strain evidence="2">C57BL/6J</strain>
        <tissue evidence="2">Epididymis</tissue>
    </source>
</reference>
<reference evidence="2" key="5">
    <citation type="journal article" date="2002" name="Nature">
        <title>Analysis of the mouse transcriptome based on functional annotation of 60,770 full-length cDNAs.</title>
        <authorList>
            <consortium name="The FANTOM Consortium and the RIKEN Genome Exploration Research Group Phase I and II Team"/>
        </authorList>
    </citation>
    <scope>NUCLEOTIDE SEQUENCE</scope>
    <source>
        <strain evidence="2">C57BL/6J</strain>
        <tissue evidence="2">Epididymis</tissue>
    </source>
</reference>
<dbReference type="AGR" id="MGI:2443868"/>
<organism evidence="2">
    <name type="scientific">Mus musculus</name>
    <name type="common">Mouse</name>
    <dbReference type="NCBI Taxonomy" id="10090"/>
    <lineage>
        <taxon>Eukaryota</taxon>
        <taxon>Metazoa</taxon>
        <taxon>Chordata</taxon>
        <taxon>Craniata</taxon>
        <taxon>Vertebrata</taxon>
        <taxon>Euteleostomi</taxon>
        <taxon>Mammalia</taxon>
        <taxon>Eutheria</taxon>
        <taxon>Euarchontoglires</taxon>
        <taxon>Glires</taxon>
        <taxon>Rodentia</taxon>
        <taxon>Myomorpha</taxon>
        <taxon>Muroidea</taxon>
        <taxon>Muridae</taxon>
        <taxon>Murinae</taxon>
        <taxon>Mus</taxon>
        <taxon>Mus</taxon>
    </lineage>
</organism>
<dbReference type="BioGRID-ORCS" id="320355">
    <property type="hits" value="1 hit in 78 CRISPR screens"/>
</dbReference>
<dbReference type="AlphaFoldDB" id="Q8BVB7"/>
<reference evidence="2" key="2">
    <citation type="journal article" date="2000" name="Genome Res.">
        <title>Normalization and subtraction of cap-trapper-selected cDNAs to prepare full-length cDNA libraries for rapid discovery of new genes.</title>
        <authorList>
            <person name="Carninci P."/>
            <person name="Shibata Y."/>
            <person name="Hayatsu N."/>
            <person name="Sugahara Y."/>
            <person name="Shibata K."/>
            <person name="Itoh M."/>
            <person name="Konno H."/>
            <person name="Okazaki Y."/>
            <person name="Muramatsu M."/>
            <person name="Hayashizaki Y."/>
        </authorList>
    </citation>
    <scope>NUCLEOTIDE SEQUENCE</scope>
    <source>
        <strain evidence="2">C57BL/6J</strain>
        <tissue evidence="2">Epididymis</tissue>
    </source>
</reference>